<evidence type="ECO:0000313" key="2">
    <source>
        <dbReference type="Proteomes" id="UP000824219"/>
    </source>
</evidence>
<keyword evidence="2" id="KW-1185">Reference proteome</keyword>
<protein>
    <submittedName>
        <fullName evidence="1">Uncharacterized protein</fullName>
    </submittedName>
</protein>
<dbReference type="Proteomes" id="UP000824219">
    <property type="component" value="Linkage Group LG04"/>
</dbReference>
<accession>A0A9D3P2I7</accession>
<proteinExistence type="predicted"/>
<dbReference type="EMBL" id="JAHKSW010000004">
    <property type="protein sequence ID" value="KAG7333475.1"/>
    <property type="molecule type" value="Genomic_DNA"/>
</dbReference>
<name>A0A9D3P2I7_9TELE</name>
<evidence type="ECO:0000313" key="1">
    <source>
        <dbReference type="EMBL" id="KAG7333475.1"/>
    </source>
</evidence>
<gene>
    <name evidence="1" type="ORF">KOW79_003610</name>
</gene>
<reference evidence="1 2" key="1">
    <citation type="submission" date="2021-06" db="EMBL/GenBank/DDBJ databases">
        <title>Chromosome-level genome assembly of the red-tail catfish (Hemibagrus wyckioides).</title>
        <authorList>
            <person name="Shao F."/>
        </authorList>
    </citation>
    <scope>NUCLEOTIDE SEQUENCE [LARGE SCALE GENOMIC DNA]</scope>
    <source>
        <strain evidence="1">EC202008001</strain>
        <tissue evidence="1">Blood</tissue>
    </source>
</reference>
<dbReference type="AlphaFoldDB" id="A0A9D3P2I7"/>
<sequence length="103" mass="11798">MSQAANQLKSPSIKTSIHRVKFIALQRSKTDLRKDARERAGHCALTCVWKSFISKVYISLRQIRNGTGRHPVFWPDLCVRESRCNYNNLHSVSRAVGHSHQNP</sequence>
<organism evidence="1 2">
    <name type="scientific">Hemibagrus wyckioides</name>
    <dbReference type="NCBI Taxonomy" id="337641"/>
    <lineage>
        <taxon>Eukaryota</taxon>
        <taxon>Metazoa</taxon>
        <taxon>Chordata</taxon>
        <taxon>Craniata</taxon>
        <taxon>Vertebrata</taxon>
        <taxon>Euteleostomi</taxon>
        <taxon>Actinopterygii</taxon>
        <taxon>Neopterygii</taxon>
        <taxon>Teleostei</taxon>
        <taxon>Ostariophysi</taxon>
        <taxon>Siluriformes</taxon>
        <taxon>Bagridae</taxon>
        <taxon>Hemibagrus</taxon>
    </lineage>
</organism>
<comment type="caution">
    <text evidence="1">The sequence shown here is derived from an EMBL/GenBank/DDBJ whole genome shotgun (WGS) entry which is preliminary data.</text>
</comment>